<accession>A0ABT5S8R6</accession>
<proteinExistence type="predicted"/>
<dbReference type="Proteomes" id="UP001151478">
    <property type="component" value="Unassembled WGS sequence"/>
</dbReference>
<evidence type="ECO:0000256" key="1">
    <source>
        <dbReference type="ARBA" id="ARBA00022729"/>
    </source>
</evidence>
<dbReference type="PANTHER" id="PTHR34218">
    <property type="entry name" value="PEPTIDASE S45 PENICILLIN AMIDASE"/>
    <property type="match status" value="1"/>
</dbReference>
<protein>
    <submittedName>
        <fullName evidence="2">Penicillin acylase family protein</fullName>
    </submittedName>
</protein>
<dbReference type="EMBL" id="JAOSLC020000003">
    <property type="protein sequence ID" value="MDD7914478.1"/>
    <property type="molecule type" value="Genomic_DNA"/>
</dbReference>
<gene>
    <name evidence="2" type="ORF">N5A56_008655</name>
</gene>
<dbReference type="Gene3D" id="2.30.120.10">
    <property type="match status" value="1"/>
</dbReference>
<evidence type="ECO:0000313" key="3">
    <source>
        <dbReference type="Proteomes" id="UP001151478"/>
    </source>
</evidence>
<organism evidence="2 3">
    <name type="scientific">Polaribacter ponticola</name>
    <dbReference type="NCBI Taxonomy" id="2978475"/>
    <lineage>
        <taxon>Bacteria</taxon>
        <taxon>Pseudomonadati</taxon>
        <taxon>Bacteroidota</taxon>
        <taxon>Flavobacteriia</taxon>
        <taxon>Flavobacteriales</taxon>
        <taxon>Flavobacteriaceae</taxon>
    </lineage>
</organism>
<dbReference type="InterPro" id="IPR002692">
    <property type="entry name" value="S45"/>
</dbReference>
<keyword evidence="3" id="KW-1185">Reference proteome</keyword>
<dbReference type="InterPro" id="IPR043146">
    <property type="entry name" value="Penicillin_amidase_N_B-knob"/>
</dbReference>
<dbReference type="RefSeq" id="WP_274270339.1">
    <property type="nucleotide sequence ID" value="NZ_JAOSLC020000003.1"/>
</dbReference>
<reference evidence="2" key="1">
    <citation type="submission" date="2023-02" db="EMBL/GenBank/DDBJ databases">
        <title>Polaribacter ponticola sp. nov., isolated from seawater.</title>
        <authorList>
            <person name="Baek J.H."/>
            <person name="Kim J.M."/>
            <person name="Choi D.G."/>
            <person name="Jeon C.O."/>
        </authorList>
    </citation>
    <scope>NUCLEOTIDE SEQUENCE</scope>
    <source>
        <strain evidence="2">MSW5</strain>
    </source>
</reference>
<dbReference type="Pfam" id="PF01804">
    <property type="entry name" value="Penicil_amidase"/>
    <property type="match status" value="1"/>
</dbReference>
<dbReference type="InterPro" id="IPR043147">
    <property type="entry name" value="Penicillin_amidase_A-knob"/>
</dbReference>
<dbReference type="PANTHER" id="PTHR34218:SF3">
    <property type="entry name" value="ACYL-HOMOSERINE LACTONE ACYLASE PVDQ"/>
    <property type="match status" value="1"/>
</dbReference>
<keyword evidence="1" id="KW-0732">Signal</keyword>
<evidence type="ECO:0000313" key="2">
    <source>
        <dbReference type="EMBL" id="MDD7914478.1"/>
    </source>
</evidence>
<dbReference type="Gene3D" id="3.60.20.10">
    <property type="entry name" value="Glutamine Phosphoribosylpyrophosphate, subunit 1, domain 1"/>
    <property type="match status" value="1"/>
</dbReference>
<dbReference type="InterPro" id="IPR029055">
    <property type="entry name" value="Ntn_hydrolases_N"/>
</dbReference>
<sequence>MVRIRRKKYTSWLKVASIFKIPVNRTIYKSKFGPTFKTDDGFFAWRFMVGKTIKMAEQWYRMNKAKNFKEFKKALNIRGLASLNIVYADKEDNIYYISNGRFPNRNQDYNWSKVLPGNTSKTLWSDKEIISIDSLPQVLNPESGWVFNTNNTPFSSTDSINNPKETSLNKVMGYQSFGLENNRSLRFLELIKQYDSISYKDFKRIKYDNQYPSKMMIPKAINLELMMGLDENKYLEIADAILLLKKWNRKSDKENTTAALFILSYMYIDEIRKEQGRIVRNGTITIEDCIYGITKAKKELLANFGTLEVELGKLQRHTRDSVNLPSGGAPDVLAAIYSKKQKNGTYRPHVGESYIELVRFGQNGVEIESINSYGSNSNLGDFHATSQMEMYTNQKLKKMSLNKDEVLKNAVKIYHPLEVLD</sequence>
<dbReference type="SUPFAM" id="SSF56235">
    <property type="entry name" value="N-terminal nucleophile aminohydrolases (Ntn hydrolases)"/>
    <property type="match status" value="1"/>
</dbReference>
<name>A0ABT5S8R6_9FLAO</name>
<comment type="caution">
    <text evidence="2">The sequence shown here is derived from an EMBL/GenBank/DDBJ whole genome shotgun (WGS) entry which is preliminary data.</text>
</comment>
<dbReference type="Gene3D" id="1.10.1400.10">
    <property type="match status" value="1"/>
</dbReference>